<dbReference type="EnsemblMetazoa" id="XM_003385548.2">
    <property type="protein sequence ID" value="XP_003385596.1"/>
    <property type="gene ID" value="LOC100632618"/>
</dbReference>
<feature type="binding site" evidence="7">
    <location>
        <position position="232"/>
    </location>
    <ligand>
        <name>Zn(2+)</name>
        <dbReference type="ChEBI" id="CHEBI:29105"/>
    </ligand>
</feature>
<dbReference type="AlphaFoldDB" id="A0A1X7V631"/>
<dbReference type="EC" id="2.3.1.286" evidence="1"/>
<dbReference type="GO" id="GO:0005634">
    <property type="term" value="C:nucleus"/>
    <property type="evidence" value="ECO:0007669"/>
    <property type="project" value="TreeGrafter"/>
</dbReference>
<keyword evidence="4 7" id="KW-0862">Zinc</keyword>
<dbReference type="GO" id="GO:0070403">
    <property type="term" value="F:NAD+ binding"/>
    <property type="evidence" value="ECO:0007669"/>
    <property type="project" value="InterPro"/>
</dbReference>
<dbReference type="InterPro" id="IPR050134">
    <property type="entry name" value="NAD-dep_sirtuin_deacylases"/>
</dbReference>
<dbReference type="SUPFAM" id="SSF52467">
    <property type="entry name" value="DHS-like NAD/FAD-binding domain"/>
    <property type="match status" value="1"/>
</dbReference>
<keyword evidence="3 7" id="KW-0479">Metal-binding</keyword>
<keyword evidence="2" id="KW-0808">Transferase</keyword>
<keyword evidence="11" id="KW-1185">Reference proteome</keyword>
<dbReference type="Proteomes" id="UP000007879">
    <property type="component" value="Unassembled WGS sequence"/>
</dbReference>
<feature type="active site" description="Proton acceptor" evidence="7">
    <location>
        <position position="224"/>
    </location>
</feature>
<dbReference type="eggNOG" id="KOG1905">
    <property type="taxonomic scope" value="Eukaryota"/>
</dbReference>
<dbReference type="InterPro" id="IPR026590">
    <property type="entry name" value="Ssirtuin_cat_dom"/>
</dbReference>
<dbReference type="InParanoid" id="A0A1X7V631"/>
<feature type="region of interest" description="Disordered" evidence="8">
    <location>
        <begin position="1"/>
        <end position="23"/>
    </location>
</feature>
<dbReference type="PANTHER" id="PTHR11085:SF12">
    <property type="entry name" value="NAD-DEPENDENT PROTEIN DEACYLASE SIRTUIN-6"/>
    <property type="match status" value="1"/>
</dbReference>
<dbReference type="GO" id="GO:0017136">
    <property type="term" value="F:histone deacetylase activity, NAD-dependent"/>
    <property type="evidence" value="ECO:0007669"/>
    <property type="project" value="TreeGrafter"/>
</dbReference>
<dbReference type="GO" id="GO:0000122">
    <property type="term" value="P:negative regulation of transcription by RNA polymerase II"/>
    <property type="evidence" value="ECO:0007669"/>
    <property type="project" value="TreeGrafter"/>
</dbReference>
<evidence type="ECO:0000313" key="11">
    <source>
        <dbReference type="Proteomes" id="UP000007879"/>
    </source>
</evidence>
<gene>
    <name evidence="10" type="primary">100632618</name>
</gene>
<feature type="binding site" evidence="7">
    <location>
        <position position="290"/>
    </location>
    <ligand>
        <name>Zn(2+)</name>
        <dbReference type="ChEBI" id="CHEBI:29105"/>
    </ligand>
</feature>
<feature type="binding site" evidence="7">
    <location>
        <position position="274"/>
    </location>
    <ligand>
        <name>Zn(2+)</name>
        <dbReference type="ChEBI" id="CHEBI:29105"/>
    </ligand>
</feature>
<evidence type="ECO:0000256" key="1">
    <source>
        <dbReference type="ARBA" id="ARBA00012928"/>
    </source>
</evidence>
<dbReference type="InterPro" id="IPR003000">
    <property type="entry name" value="Sirtuin"/>
</dbReference>
<feature type="binding site" evidence="7">
    <location>
        <position position="235"/>
    </location>
    <ligand>
        <name>Zn(2+)</name>
        <dbReference type="ChEBI" id="CHEBI:29105"/>
    </ligand>
</feature>
<dbReference type="STRING" id="400682.A0A1X7V631"/>
<accession>A0A1X7V631</accession>
<name>A0A1X7V631_AMPQE</name>
<dbReference type="KEGG" id="aqu:100632618"/>
<evidence type="ECO:0000256" key="3">
    <source>
        <dbReference type="ARBA" id="ARBA00022723"/>
    </source>
</evidence>
<dbReference type="OrthoDB" id="2919105at2759"/>
<evidence type="ECO:0000256" key="6">
    <source>
        <dbReference type="ARBA" id="ARBA00038170"/>
    </source>
</evidence>
<keyword evidence="5" id="KW-0520">NAD</keyword>
<dbReference type="GO" id="GO:0003714">
    <property type="term" value="F:transcription corepressor activity"/>
    <property type="evidence" value="ECO:0007669"/>
    <property type="project" value="TreeGrafter"/>
</dbReference>
<reference evidence="11" key="1">
    <citation type="journal article" date="2010" name="Nature">
        <title>The Amphimedon queenslandica genome and the evolution of animal complexity.</title>
        <authorList>
            <person name="Srivastava M."/>
            <person name="Simakov O."/>
            <person name="Chapman J."/>
            <person name="Fahey B."/>
            <person name="Gauthier M.E."/>
            <person name="Mitros T."/>
            <person name="Richards G.S."/>
            <person name="Conaco C."/>
            <person name="Dacre M."/>
            <person name="Hellsten U."/>
            <person name="Larroux C."/>
            <person name="Putnam N.H."/>
            <person name="Stanke M."/>
            <person name="Adamska M."/>
            <person name="Darling A."/>
            <person name="Degnan S.M."/>
            <person name="Oakley T.H."/>
            <person name="Plachetzki D.C."/>
            <person name="Zhai Y."/>
            <person name="Adamski M."/>
            <person name="Calcino A."/>
            <person name="Cummins S.F."/>
            <person name="Goodstein D.M."/>
            <person name="Harris C."/>
            <person name="Jackson D.J."/>
            <person name="Leys S.P."/>
            <person name="Shu S."/>
            <person name="Woodcroft B.J."/>
            <person name="Vervoort M."/>
            <person name="Kosik K.S."/>
            <person name="Manning G."/>
            <person name="Degnan B.M."/>
            <person name="Rokhsar D.S."/>
        </authorList>
    </citation>
    <scope>NUCLEOTIDE SEQUENCE [LARGE SCALE GENOMIC DNA]</scope>
</reference>
<protein>
    <recommendedName>
        <fullName evidence="1">protein acetyllysine N-acetyltransferase</fullName>
        <ecNumber evidence="1">2.3.1.286</ecNumber>
    </recommendedName>
</protein>
<evidence type="ECO:0000256" key="4">
    <source>
        <dbReference type="ARBA" id="ARBA00022833"/>
    </source>
</evidence>
<evidence type="ECO:0000256" key="2">
    <source>
        <dbReference type="ARBA" id="ARBA00022679"/>
    </source>
</evidence>
<dbReference type="EnsemblMetazoa" id="Aqu2.1.35274_001">
    <property type="protein sequence ID" value="Aqu2.1.35274_001"/>
    <property type="gene ID" value="Aqu2.1.35274"/>
</dbReference>
<organism evidence="10">
    <name type="scientific">Amphimedon queenslandica</name>
    <name type="common">Sponge</name>
    <dbReference type="NCBI Taxonomy" id="400682"/>
    <lineage>
        <taxon>Eukaryota</taxon>
        <taxon>Metazoa</taxon>
        <taxon>Porifera</taxon>
        <taxon>Demospongiae</taxon>
        <taxon>Heteroscleromorpha</taxon>
        <taxon>Haplosclerida</taxon>
        <taxon>Niphatidae</taxon>
        <taxon>Amphimedon</taxon>
    </lineage>
</organism>
<evidence type="ECO:0000313" key="10">
    <source>
        <dbReference type="EnsemblMetazoa" id="Aqu2.1.35274_001"/>
    </source>
</evidence>
<proteinExistence type="inferred from homology"/>
<dbReference type="GO" id="GO:0046872">
    <property type="term" value="F:metal ion binding"/>
    <property type="evidence" value="ECO:0007669"/>
    <property type="project" value="UniProtKB-KW"/>
</dbReference>
<dbReference type="Gene3D" id="2.20.28.200">
    <property type="match status" value="1"/>
</dbReference>
<dbReference type="InterPro" id="IPR029035">
    <property type="entry name" value="DHS-like_NAD/FAD-binding_dom"/>
</dbReference>
<dbReference type="Pfam" id="PF02146">
    <property type="entry name" value="SIR2"/>
    <property type="match status" value="1"/>
</dbReference>
<evidence type="ECO:0000256" key="7">
    <source>
        <dbReference type="PROSITE-ProRule" id="PRU00236"/>
    </source>
</evidence>
<evidence type="ECO:0000256" key="5">
    <source>
        <dbReference type="ARBA" id="ARBA00023027"/>
    </source>
</evidence>
<feature type="domain" description="Deacetylase sirtuin-type" evidence="9">
    <location>
        <begin position="116"/>
        <end position="388"/>
    </location>
</feature>
<evidence type="ECO:0000256" key="8">
    <source>
        <dbReference type="SAM" id="MobiDB-lite"/>
    </source>
</evidence>
<sequence>MAAAFSSSASKKRSKSSDGCRKKAVDPGGLFCSLLSCSRPPFGEDDNRVEVVSLPYQSRTINWGEKGDGVFHKDCWEEILRNARLRNPKRATMKLEPSEKAKIKEAAKTVEYFDSVTSLKHKASMIVHLIMFSKHCVTFTGAGISTSAGIGDYRGKRGKWTKEDRKEEEEEEEGVPYEQLRPTYTHESLVKLMELGHLKYVITQNGDGLHSLSGIPPDKLAELHGNVFEEFCESCDTKYARPYYVLDDDCSQYYEDINDCGKSSIKKPTYGSQCPQCSLSHRTGRKCVKCPGQLKDSIINFGDDLREDVLTAATREARKCDLLLSLGSSMTVTPASDLISMGKKPLSVVIINRQKTSFDDLCSSGCGVRVFGDTDDVMRLIMKELLKDEGRKKWEGGRDERMKFYDQQRSGPAAVT</sequence>
<reference evidence="10" key="2">
    <citation type="submission" date="2017-05" db="UniProtKB">
        <authorList>
            <consortium name="EnsemblMetazoa"/>
        </authorList>
    </citation>
    <scope>IDENTIFICATION</scope>
</reference>
<comment type="similarity">
    <text evidence="6">Belongs to the sirtuin family. Class IV subfamily.</text>
</comment>
<dbReference type="PROSITE" id="PS50305">
    <property type="entry name" value="SIRTUIN"/>
    <property type="match status" value="1"/>
</dbReference>
<dbReference type="Gene3D" id="3.40.50.1220">
    <property type="entry name" value="TPP-binding domain"/>
    <property type="match status" value="1"/>
</dbReference>
<dbReference type="PANTHER" id="PTHR11085">
    <property type="entry name" value="NAD-DEPENDENT PROTEIN DEACYLASE SIRTUIN-5, MITOCHONDRIAL-RELATED"/>
    <property type="match status" value="1"/>
</dbReference>
<evidence type="ECO:0000259" key="9">
    <source>
        <dbReference type="PROSITE" id="PS50305"/>
    </source>
</evidence>
<dbReference type="OMA" id="EDINDCG"/>